<sequence>MLRPFSRVAISTTRLTVAQKTSSKLAAAQRTGWLHTASSSVSDTPEFKPIHEIRSPSYTKSIGDCSRILVSEHTINCPLNYSDLSFGTIEVHATVIDLLPESAESSKITSFLNAGYAPKEMAEQYKKLFNQSTRMTTKSILYLQGGPGFQAPRPNTSLSISSSSKSSWVSSAFSSNFNRLVLLDQRGTGQSTPVTSQTLSFKFTIDQVKKTSDYLTNFRATQICEDAELFRKALHDDTTSWEAVIGQSYGGFCLATYLTTKSPLMIKNALFTGGIPPVYVEDVKEVYDKLWVKVVERNDKFYGVYPGDVEVVKEIVKSLKLKPQNLPGGGVLTARRFLQLGINLGGGPGAFEGLHELFATAFVKDFEGCKVISKNFLRAVEREQPFDTNPIYALLHESIYCESGGSSRWAAERSLEEHEVKHLFDYESRCESGDEEVKVYFYGEMVFPWMFEDYEELVGLKEVAEDLARREDWGELYGREKVEARGACAIYHDDMYVDRELSLEVLDKLLVGVEPWITNEYQHSGLRDAGAIIFDKLLEKSKD</sequence>
<dbReference type="SUPFAM" id="SSF53474">
    <property type="entry name" value="alpha/beta-Hydrolases"/>
    <property type="match status" value="2"/>
</dbReference>
<reference evidence="5" key="1">
    <citation type="journal article" date="2023" name="Commun. Biol.">
        <title>Genome analysis of Parmales, the sister group of diatoms, reveals the evolutionary specialization of diatoms from phago-mixotrophs to photoautotrophs.</title>
        <authorList>
            <person name="Ban H."/>
            <person name="Sato S."/>
            <person name="Yoshikawa S."/>
            <person name="Yamada K."/>
            <person name="Nakamura Y."/>
            <person name="Ichinomiya M."/>
            <person name="Sato N."/>
            <person name="Blanc-Mathieu R."/>
            <person name="Endo H."/>
            <person name="Kuwata A."/>
            <person name="Ogata H."/>
        </authorList>
    </citation>
    <scope>NUCLEOTIDE SEQUENCE [LARGE SCALE GENOMIC DNA]</scope>
    <source>
        <strain evidence="5">NIES 3700</strain>
    </source>
</reference>
<organism evidence="4 5">
    <name type="scientific">Triparma laevis f. longispina</name>
    <dbReference type="NCBI Taxonomy" id="1714387"/>
    <lineage>
        <taxon>Eukaryota</taxon>
        <taxon>Sar</taxon>
        <taxon>Stramenopiles</taxon>
        <taxon>Ochrophyta</taxon>
        <taxon>Bolidophyceae</taxon>
        <taxon>Parmales</taxon>
        <taxon>Triparmaceae</taxon>
        <taxon>Triparma</taxon>
    </lineage>
</organism>
<dbReference type="Proteomes" id="UP001165122">
    <property type="component" value="Unassembled WGS sequence"/>
</dbReference>
<evidence type="ECO:0000256" key="1">
    <source>
        <dbReference type="ARBA" id="ARBA00010088"/>
    </source>
</evidence>
<dbReference type="EMBL" id="BRXW01000149">
    <property type="protein sequence ID" value="GMI10481.1"/>
    <property type="molecule type" value="Genomic_DNA"/>
</dbReference>
<proteinExistence type="inferred from homology"/>
<name>A0A9W7FE59_9STRA</name>
<dbReference type="PANTHER" id="PTHR43248:SF2">
    <property type="entry name" value="PROLYL AMINOPEPTIDASE"/>
    <property type="match status" value="1"/>
</dbReference>
<dbReference type="InterPro" id="IPR000073">
    <property type="entry name" value="AB_hydrolase_1"/>
</dbReference>
<accession>A0A9W7FE59</accession>
<feature type="domain" description="AB hydrolase-1" evidence="3">
    <location>
        <begin position="140"/>
        <end position="297"/>
    </location>
</feature>
<evidence type="ECO:0000259" key="3">
    <source>
        <dbReference type="Pfam" id="PF00561"/>
    </source>
</evidence>
<dbReference type="InterPro" id="IPR051601">
    <property type="entry name" value="Serine_prot/Carboxylest_S33"/>
</dbReference>
<keyword evidence="2" id="KW-0378">Hydrolase</keyword>
<gene>
    <name evidence="4" type="ORF">TrLO_g8349</name>
</gene>
<dbReference type="AlphaFoldDB" id="A0A9W7FE59"/>
<evidence type="ECO:0000313" key="5">
    <source>
        <dbReference type="Proteomes" id="UP001165122"/>
    </source>
</evidence>
<dbReference type="Pfam" id="PF00561">
    <property type="entry name" value="Abhydrolase_1"/>
    <property type="match status" value="1"/>
</dbReference>
<dbReference type="PANTHER" id="PTHR43248">
    <property type="entry name" value="2-SUCCINYL-6-HYDROXY-2,4-CYCLOHEXADIENE-1-CARBOXYLATE SYNTHASE"/>
    <property type="match status" value="1"/>
</dbReference>
<evidence type="ECO:0000313" key="4">
    <source>
        <dbReference type="EMBL" id="GMI10481.1"/>
    </source>
</evidence>
<dbReference type="GO" id="GO:0016787">
    <property type="term" value="F:hydrolase activity"/>
    <property type="evidence" value="ECO:0007669"/>
    <property type="project" value="UniProtKB-KW"/>
</dbReference>
<dbReference type="OrthoDB" id="1898734at2759"/>
<protein>
    <recommendedName>
        <fullName evidence="3">AB hydrolase-1 domain-containing protein</fullName>
    </recommendedName>
</protein>
<evidence type="ECO:0000256" key="2">
    <source>
        <dbReference type="ARBA" id="ARBA00022801"/>
    </source>
</evidence>
<keyword evidence="5" id="KW-1185">Reference proteome</keyword>
<comment type="caution">
    <text evidence="4">The sequence shown here is derived from an EMBL/GenBank/DDBJ whole genome shotgun (WGS) entry which is preliminary data.</text>
</comment>
<comment type="similarity">
    <text evidence="1">Belongs to the peptidase S33 family.</text>
</comment>
<dbReference type="Gene3D" id="3.40.50.1820">
    <property type="entry name" value="alpha/beta hydrolase"/>
    <property type="match status" value="1"/>
</dbReference>
<dbReference type="InterPro" id="IPR029058">
    <property type="entry name" value="AB_hydrolase_fold"/>
</dbReference>